<dbReference type="GO" id="GO:0000981">
    <property type="term" value="F:DNA-binding transcription factor activity, RNA polymerase II-specific"/>
    <property type="evidence" value="ECO:0007669"/>
    <property type="project" value="InterPro"/>
</dbReference>
<dbReference type="GO" id="GO:0000976">
    <property type="term" value="F:transcription cis-regulatory region binding"/>
    <property type="evidence" value="ECO:0007669"/>
    <property type="project" value="TreeGrafter"/>
</dbReference>
<dbReference type="CDD" id="cd00067">
    <property type="entry name" value="GAL4"/>
    <property type="match status" value="1"/>
</dbReference>
<name>A0A0D2BKC4_9EURO</name>
<sequence length="650" mass="72415">MNAIGNGQLKQRACVRCAAAKAKCSFNGSDKFCERCRRLKRECILEDRPRRKKEKQSSRVKALEEKVETLLSMMGPEKGGMGVPTSGPRIDLETPAPTDDDSMKSVASSTFEPGHRFDIINTGLLTIAAADIILEKYKCVRTKLFPFVVVPPEIDAATLREKSPFLFLAIMTAGIEGDHLLQRRLGVECRKILCERVMIGADKDFDLLQGLLVHLGWSHFHFSPAKKQLYMLFLTAYGLVIDLELDRCPAHRDQRVASAICCHTVVFGQPKTLPAQCRRSTAEIRALFGCFYISSSLAVMRKELAMTHTKWIDNCCKILEAEQEYPTDVDAVAFIRAKCLVKTIGERFSYSDPALVRSHNDSVLQMSLNGFKKEIADLEASHALSAANTNYALIAEIQALPVTLYEIALYRDHSNTSTPSQTSNLWNLLTSARDLLTHVLEIPKEIITELPSGFFNLFPYALVVLSIVSRMPTTSAWDHAIASREADFMDFTQRIQTKFGTELSTTTPDAEPDQRDVWQFFSRGLSGLSTWHQRCESTSSAEAEIEVSLVSPYHTMKCAMADTMTAFASMRFQKTTQHSCGAEHEAQPVVQLYGTTEPTSGTATGNYNHQSQQDMLGSSIGDNMMWQSIIDDFSMFPTTTGFPGAPPVLY</sequence>
<dbReference type="Gene3D" id="4.10.240.10">
    <property type="entry name" value="Zn(2)-C6 fungal-type DNA-binding domain"/>
    <property type="match status" value="1"/>
</dbReference>
<evidence type="ECO:0000256" key="1">
    <source>
        <dbReference type="ARBA" id="ARBA00004123"/>
    </source>
</evidence>
<dbReference type="AlphaFoldDB" id="A0A0D2BKC4"/>
<dbReference type="InterPro" id="IPR036864">
    <property type="entry name" value="Zn2-C6_fun-type_DNA-bd_sf"/>
</dbReference>
<reference evidence="8 9" key="1">
    <citation type="submission" date="2015-01" db="EMBL/GenBank/DDBJ databases">
        <title>The Genome Sequence of Exophiala spinifera CBS89968.</title>
        <authorList>
            <consortium name="The Broad Institute Genomics Platform"/>
            <person name="Cuomo C."/>
            <person name="de Hoog S."/>
            <person name="Gorbushina A."/>
            <person name="Stielow B."/>
            <person name="Teixiera M."/>
            <person name="Abouelleil A."/>
            <person name="Chapman S.B."/>
            <person name="Priest M."/>
            <person name="Young S.K."/>
            <person name="Wortman J."/>
            <person name="Nusbaum C."/>
            <person name="Birren B."/>
        </authorList>
    </citation>
    <scope>NUCLEOTIDE SEQUENCE [LARGE SCALE GENOMIC DNA]</scope>
    <source>
        <strain evidence="8 9">CBS 89968</strain>
    </source>
</reference>
<dbReference type="STRING" id="91928.A0A0D2BKC4"/>
<dbReference type="PANTHER" id="PTHR31845:SF10">
    <property type="entry name" value="ZN(II)2CYS6 TRANSCRIPTION FACTOR (EUROFUNG)"/>
    <property type="match status" value="1"/>
</dbReference>
<evidence type="ECO:0000256" key="4">
    <source>
        <dbReference type="ARBA" id="ARBA00023163"/>
    </source>
</evidence>
<feature type="domain" description="Zn(2)-C6 fungal-type" evidence="7">
    <location>
        <begin position="13"/>
        <end position="43"/>
    </location>
</feature>
<comment type="subcellular location">
    <subcellularLocation>
        <location evidence="1">Nucleus</location>
    </subcellularLocation>
</comment>
<keyword evidence="3" id="KW-0238">DNA-binding</keyword>
<dbReference type="PROSITE" id="PS00463">
    <property type="entry name" value="ZN2_CY6_FUNGAL_1"/>
    <property type="match status" value="1"/>
</dbReference>
<accession>A0A0D2BKC4</accession>
<keyword evidence="2" id="KW-0805">Transcription regulation</keyword>
<proteinExistence type="predicted"/>
<feature type="region of interest" description="Disordered" evidence="6">
    <location>
        <begin position="74"/>
        <end position="107"/>
    </location>
</feature>
<dbReference type="HOGENOM" id="CLU_006524_7_2_1"/>
<dbReference type="SUPFAM" id="SSF57701">
    <property type="entry name" value="Zn2/Cys6 DNA-binding domain"/>
    <property type="match status" value="1"/>
</dbReference>
<evidence type="ECO:0000313" key="9">
    <source>
        <dbReference type="Proteomes" id="UP000053328"/>
    </source>
</evidence>
<keyword evidence="5" id="KW-0539">Nucleus</keyword>
<dbReference type="GeneID" id="27336089"/>
<evidence type="ECO:0000259" key="7">
    <source>
        <dbReference type="PROSITE" id="PS00463"/>
    </source>
</evidence>
<dbReference type="VEuPathDB" id="FungiDB:PV08_09006"/>
<evidence type="ECO:0000256" key="2">
    <source>
        <dbReference type="ARBA" id="ARBA00023015"/>
    </source>
</evidence>
<keyword evidence="4" id="KW-0804">Transcription</keyword>
<keyword evidence="9" id="KW-1185">Reference proteome</keyword>
<organism evidence="8 9">
    <name type="scientific">Exophiala spinifera</name>
    <dbReference type="NCBI Taxonomy" id="91928"/>
    <lineage>
        <taxon>Eukaryota</taxon>
        <taxon>Fungi</taxon>
        <taxon>Dikarya</taxon>
        <taxon>Ascomycota</taxon>
        <taxon>Pezizomycotina</taxon>
        <taxon>Eurotiomycetes</taxon>
        <taxon>Chaetothyriomycetidae</taxon>
        <taxon>Chaetothyriales</taxon>
        <taxon>Herpotrichiellaceae</taxon>
        <taxon>Exophiala</taxon>
    </lineage>
</organism>
<evidence type="ECO:0000313" key="8">
    <source>
        <dbReference type="EMBL" id="KIW11734.1"/>
    </source>
</evidence>
<dbReference type="InterPro" id="IPR051089">
    <property type="entry name" value="prtT"/>
</dbReference>
<dbReference type="InterPro" id="IPR001138">
    <property type="entry name" value="Zn2Cys6_DnaBD"/>
</dbReference>
<gene>
    <name evidence="8" type="ORF">PV08_09006</name>
</gene>
<evidence type="ECO:0000256" key="6">
    <source>
        <dbReference type="SAM" id="MobiDB-lite"/>
    </source>
</evidence>
<dbReference type="RefSeq" id="XP_016231950.1">
    <property type="nucleotide sequence ID" value="XM_016383327.1"/>
</dbReference>
<protein>
    <recommendedName>
        <fullName evidence="7">Zn(2)-C6 fungal-type domain-containing protein</fullName>
    </recommendedName>
</protein>
<dbReference type="Proteomes" id="UP000053328">
    <property type="component" value="Unassembled WGS sequence"/>
</dbReference>
<dbReference type="GO" id="GO:0005634">
    <property type="term" value="C:nucleus"/>
    <property type="evidence" value="ECO:0007669"/>
    <property type="project" value="UniProtKB-SubCell"/>
</dbReference>
<evidence type="ECO:0000256" key="5">
    <source>
        <dbReference type="ARBA" id="ARBA00023242"/>
    </source>
</evidence>
<dbReference type="GO" id="GO:0008270">
    <property type="term" value="F:zinc ion binding"/>
    <property type="evidence" value="ECO:0007669"/>
    <property type="project" value="InterPro"/>
</dbReference>
<dbReference type="EMBL" id="KN847498">
    <property type="protein sequence ID" value="KIW11734.1"/>
    <property type="molecule type" value="Genomic_DNA"/>
</dbReference>
<evidence type="ECO:0000256" key="3">
    <source>
        <dbReference type="ARBA" id="ARBA00023125"/>
    </source>
</evidence>
<dbReference type="OrthoDB" id="5226580at2759"/>
<dbReference type="PANTHER" id="PTHR31845">
    <property type="entry name" value="FINGER DOMAIN PROTEIN, PUTATIVE-RELATED"/>
    <property type="match status" value="1"/>
</dbReference>